<keyword evidence="5 8" id="KW-0804">Transcription</keyword>
<keyword evidence="10" id="KW-1185">Reference proteome</keyword>
<evidence type="ECO:0000313" key="10">
    <source>
        <dbReference type="Proteomes" id="UP000515121"/>
    </source>
</evidence>
<dbReference type="Pfam" id="PF02045">
    <property type="entry name" value="CBFB_NFYA"/>
    <property type="match status" value="1"/>
</dbReference>
<evidence type="ECO:0000313" key="13">
    <source>
        <dbReference type="RefSeq" id="XP_022770082.1"/>
    </source>
</evidence>
<dbReference type="InterPro" id="IPR001289">
    <property type="entry name" value="NFYA"/>
</dbReference>
<evidence type="ECO:0000256" key="2">
    <source>
        <dbReference type="ARBA" id="ARBA00023015"/>
    </source>
</evidence>
<evidence type="ECO:0000256" key="1">
    <source>
        <dbReference type="ARBA" id="ARBA00004123"/>
    </source>
</evidence>
<evidence type="ECO:0000313" key="11">
    <source>
        <dbReference type="RefSeq" id="XP_022770080.1"/>
    </source>
</evidence>
<evidence type="ECO:0000256" key="5">
    <source>
        <dbReference type="ARBA" id="ARBA00023163"/>
    </source>
</evidence>
<evidence type="ECO:0000256" key="8">
    <source>
        <dbReference type="RuleBase" id="RU367155"/>
    </source>
</evidence>
<comment type="similarity">
    <text evidence="8">Belongs to the NFYA/HAP2 subunit family.</text>
</comment>
<name>A0A6P6AZ68_DURZI</name>
<accession>A0A6P6AZ68</accession>
<dbReference type="PANTHER" id="PTHR12632">
    <property type="entry name" value="TRANSCRIPTION FACTOR NF-Y ALPHA-RELATED"/>
    <property type="match status" value="1"/>
</dbReference>
<dbReference type="Proteomes" id="UP000515121">
    <property type="component" value="Unplaced"/>
</dbReference>
<reference evidence="11 12" key="1">
    <citation type="submission" date="2025-04" db="UniProtKB">
        <authorList>
            <consortium name="RefSeq"/>
        </authorList>
    </citation>
    <scope>IDENTIFICATION</scope>
    <source>
        <tissue evidence="11 12">Fruit stalk</tissue>
    </source>
</reference>
<evidence type="ECO:0000256" key="9">
    <source>
        <dbReference type="SAM" id="MobiDB-lite"/>
    </source>
</evidence>
<evidence type="ECO:0000313" key="12">
    <source>
        <dbReference type="RefSeq" id="XP_022770081.1"/>
    </source>
</evidence>
<keyword evidence="4" id="KW-0010">Activator</keyword>
<protein>
    <recommendedName>
        <fullName evidence="8">Nuclear transcription factor Y subunit</fullName>
    </recommendedName>
</protein>
<dbReference type="RefSeq" id="XP_022770081.1">
    <property type="nucleotide sequence ID" value="XM_022914346.1"/>
</dbReference>
<dbReference type="GO" id="GO:0003677">
    <property type="term" value="F:DNA binding"/>
    <property type="evidence" value="ECO:0007669"/>
    <property type="project" value="UniProtKB-KW"/>
</dbReference>
<dbReference type="Gene3D" id="6.10.250.2430">
    <property type="match status" value="1"/>
</dbReference>
<organism evidence="10 11">
    <name type="scientific">Durio zibethinus</name>
    <name type="common">Durian</name>
    <dbReference type="NCBI Taxonomy" id="66656"/>
    <lineage>
        <taxon>Eukaryota</taxon>
        <taxon>Viridiplantae</taxon>
        <taxon>Streptophyta</taxon>
        <taxon>Embryophyta</taxon>
        <taxon>Tracheophyta</taxon>
        <taxon>Spermatophyta</taxon>
        <taxon>Magnoliopsida</taxon>
        <taxon>eudicotyledons</taxon>
        <taxon>Gunneridae</taxon>
        <taxon>Pentapetalae</taxon>
        <taxon>rosids</taxon>
        <taxon>malvids</taxon>
        <taxon>Malvales</taxon>
        <taxon>Malvaceae</taxon>
        <taxon>Helicteroideae</taxon>
        <taxon>Durio</taxon>
    </lineage>
</organism>
<keyword evidence="2 8" id="KW-0805">Transcription regulation</keyword>
<dbReference type="OrthoDB" id="1097733at2759"/>
<dbReference type="PROSITE" id="PS00686">
    <property type="entry name" value="NFYA_HAP2_1"/>
    <property type="match status" value="1"/>
</dbReference>
<keyword evidence="6 8" id="KW-0539">Nucleus</keyword>
<dbReference type="PROSITE" id="PS51152">
    <property type="entry name" value="NFYA_HAP2_2"/>
    <property type="match status" value="1"/>
</dbReference>
<dbReference type="GO" id="GO:0016602">
    <property type="term" value="C:CCAAT-binding factor complex"/>
    <property type="evidence" value="ECO:0007669"/>
    <property type="project" value="InterPro"/>
</dbReference>
<comment type="subunit">
    <text evidence="7">Heterotrimeric transcription factor composed of three components, NF-YA, NF-YB and NF-YC. NF-YB and NF-YC must interact and dimerize for NF-YA association and DNA binding.</text>
</comment>
<dbReference type="GeneID" id="111313679"/>
<evidence type="ECO:0000256" key="7">
    <source>
        <dbReference type="ARBA" id="ARBA00025911"/>
    </source>
</evidence>
<evidence type="ECO:0000256" key="6">
    <source>
        <dbReference type="ARBA" id="ARBA00023242"/>
    </source>
</evidence>
<dbReference type="PRINTS" id="PR00616">
    <property type="entry name" value="CCAATSUBUNTB"/>
</dbReference>
<dbReference type="RefSeq" id="XP_022770082.1">
    <property type="nucleotide sequence ID" value="XM_022914347.1"/>
</dbReference>
<keyword evidence="3 8" id="KW-0238">DNA-binding</keyword>
<dbReference type="InterPro" id="IPR018362">
    <property type="entry name" value="CCAAT-binding_factor_CS"/>
</dbReference>
<dbReference type="GO" id="GO:0003700">
    <property type="term" value="F:DNA-binding transcription factor activity"/>
    <property type="evidence" value="ECO:0007669"/>
    <property type="project" value="UniProtKB-UniRule"/>
</dbReference>
<gene>
    <name evidence="11 12 13" type="primary">LOC111313679</name>
</gene>
<evidence type="ECO:0000256" key="4">
    <source>
        <dbReference type="ARBA" id="ARBA00023159"/>
    </source>
</evidence>
<comment type="function">
    <text evidence="8">Component of the sequence-specific heterotrimeric transcription factor (NF-Y) which specifically recognizes a 5'-CCAAT-3' box motif found in the promoters of its target genes.</text>
</comment>
<proteinExistence type="inferred from homology"/>
<dbReference type="KEGG" id="dzi:111313679"/>
<evidence type="ECO:0000256" key="3">
    <source>
        <dbReference type="ARBA" id="ARBA00023125"/>
    </source>
</evidence>
<dbReference type="SMART" id="SM00521">
    <property type="entry name" value="CBF"/>
    <property type="match status" value="1"/>
</dbReference>
<comment type="subcellular location">
    <subcellularLocation>
        <location evidence="1 8">Nucleus</location>
    </subcellularLocation>
</comment>
<dbReference type="AlphaFoldDB" id="A0A6P6AZ68"/>
<sequence>MPAKPGNKDQRMDHGAQSVLQSTAYSEPWWKGVAPNPFGEAASKSTFIEQLKGSVADGAVHSQAHGGMGNGDIDAVIVLGSDGRNGQDRQHLKHVPSKGPVSFGEHLEPNSQMELVGHSIVLTSYPYSDPQYGGILTSYGPQMMVSPHLYGMLHARMPLPLQMEEEPVFVNAKQYHGILRRRQIRAKAELEKKVIKVRKPYLHESRHLHAMRRARGCGGRFLNTKKVDDDVTSSTSEKGINSDENVSTKSAHLSQSVCVSANGTGNLNSFYVQQEGNGSLVQDMHKAQPLANGNSNGRGLSLAYHSSSNDAVEGNYFGQQRDIVEGNGAPSIN</sequence>
<feature type="region of interest" description="Disordered" evidence="9">
    <location>
        <begin position="85"/>
        <end position="105"/>
    </location>
</feature>
<dbReference type="RefSeq" id="XP_022770080.1">
    <property type="nucleotide sequence ID" value="XM_022914345.1"/>
</dbReference>